<dbReference type="PANTHER" id="PTHR37549">
    <property type="entry name" value="LIPOPROTEIN LPRI"/>
    <property type="match status" value="1"/>
</dbReference>
<feature type="signal peptide" evidence="1">
    <location>
        <begin position="1"/>
        <end position="26"/>
    </location>
</feature>
<dbReference type="InterPro" id="IPR052755">
    <property type="entry name" value="Lysozyme_Inhibitor_LprI"/>
</dbReference>
<dbReference type="Proteomes" id="UP001164392">
    <property type="component" value="Chromosome"/>
</dbReference>
<sequence length="401" mass="42711">MNACPGLRMRALALLLALGWVPEAGAVSFDCSKATTAVERLLCTDKRLDATEEWLALRYAALRDVVPAAQRPGVRNAQRDWLAQRQSCLAETDPGACLKQRMEARVRALDAEFAPQAARFDRIVASIPTTPAAAAAQLRAYDGGLASAWLVYLHRFVPAAGVAAAEAHARFASASTALRQQDGVSAGLLDTSEPSSRQAGEARDLTLLRLWIERSGYTPDAATQPNPRPYVHCFVFAAQGEAAYDAMGPLYGSSRDLSAPICRPLPGLFDQPAWMRLQQAFGSLVDRVSDDAGTMRYADFAAWRVLSLQATVSPLLLLKQPKGAEPPGDPAAAIAAWHDASVWPQADRKAALAALQPARAAAAQWMIAHKAMPAAQADRVAAALVAAWVGARIAFAAGPQG</sequence>
<feature type="chain" id="PRO_5041391731" description="Lysozyme inhibitor LprI N-terminal domain-containing protein" evidence="1">
    <location>
        <begin position="27"/>
        <end position="401"/>
    </location>
</feature>
<organism evidence="2 3">
    <name type="scientific">Xanthomonas sacchari</name>
    <dbReference type="NCBI Taxonomy" id="56458"/>
    <lineage>
        <taxon>Bacteria</taxon>
        <taxon>Pseudomonadati</taxon>
        <taxon>Pseudomonadota</taxon>
        <taxon>Gammaproteobacteria</taxon>
        <taxon>Lysobacterales</taxon>
        <taxon>Lysobacteraceae</taxon>
        <taxon>Xanthomonas</taxon>
    </lineage>
</organism>
<keyword evidence="1" id="KW-0732">Signal</keyword>
<evidence type="ECO:0000313" key="3">
    <source>
        <dbReference type="Proteomes" id="UP001164392"/>
    </source>
</evidence>
<evidence type="ECO:0000256" key="1">
    <source>
        <dbReference type="SAM" id="SignalP"/>
    </source>
</evidence>
<gene>
    <name evidence="2" type="ORF">NG824_15290</name>
</gene>
<dbReference type="AlphaFoldDB" id="A0AA46Q627"/>
<accession>A0AA46Q627</accession>
<dbReference type="EMBL" id="CP099534">
    <property type="protein sequence ID" value="UYK87833.1"/>
    <property type="molecule type" value="Genomic_DNA"/>
</dbReference>
<proteinExistence type="predicted"/>
<evidence type="ECO:0000313" key="2">
    <source>
        <dbReference type="EMBL" id="UYK87833.1"/>
    </source>
</evidence>
<dbReference type="PANTHER" id="PTHR37549:SF1">
    <property type="entry name" value="LIPOPROTEIN LPRI"/>
    <property type="match status" value="1"/>
</dbReference>
<dbReference type="GO" id="GO:0005576">
    <property type="term" value="C:extracellular region"/>
    <property type="evidence" value="ECO:0007669"/>
    <property type="project" value="TreeGrafter"/>
</dbReference>
<evidence type="ECO:0008006" key="4">
    <source>
        <dbReference type="Google" id="ProtNLM"/>
    </source>
</evidence>
<reference evidence="2" key="1">
    <citation type="submission" date="2022-06" db="EMBL/GenBank/DDBJ databases">
        <title>Dynamics of rice microbiomes reveals core vertical transmitted seed endophytes.</title>
        <authorList>
            <person name="Liao K."/>
            <person name="Zhang X."/>
        </authorList>
    </citation>
    <scope>NUCLEOTIDE SEQUENCE</scope>
    <source>
        <strain evidence="2">JR3-14</strain>
    </source>
</reference>
<protein>
    <recommendedName>
        <fullName evidence="4">Lysozyme inhibitor LprI N-terminal domain-containing protein</fullName>
    </recommendedName>
</protein>
<name>A0AA46Q627_9XANT</name>